<keyword evidence="2" id="KW-1185">Reference proteome</keyword>
<dbReference type="AlphaFoldDB" id="A0A3A8FH76"/>
<sequence>MIELNTFIILNNEKELRVKNNWNIDFHFFNLQKIETTMTSIFKILMLFQHNNRFSIETD</sequence>
<proteinExistence type="predicted"/>
<evidence type="ECO:0000313" key="1">
    <source>
        <dbReference type="EMBL" id="RKG40103.1"/>
    </source>
</evidence>
<accession>A0A3A8FH76</accession>
<gene>
    <name evidence="1" type="ORF">D7V20_03260</name>
</gene>
<dbReference type="EMBL" id="RAXT01000003">
    <property type="protein sequence ID" value="RKG40103.1"/>
    <property type="molecule type" value="Genomic_DNA"/>
</dbReference>
<name>A0A3A8FH76_9GAMM</name>
<reference evidence="1 2" key="1">
    <citation type="submission" date="2018-09" db="EMBL/GenBank/DDBJ databases">
        <title>The draft genome of Acinetobacter spp. strains.</title>
        <authorList>
            <person name="Qin J."/>
            <person name="Feng Y."/>
            <person name="Zong Z."/>
        </authorList>
    </citation>
    <scope>NUCLEOTIDE SEQUENCE [LARGE SCALE GENOMIC DNA]</scope>
    <source>
        <strain evidence="1 2">WCHAc060115</strain>
    </source>
</reference>
<evidence type="ECO:0000313" key="2">
    <source>
        <dbReference type="Proteomes" id="UP000280405"/>
    </source>
</evidence>
<dbReference type="Proteomes" id="UP000280405">
    <property type="component" value="Unassembled WGS sequence"/>
</dbReference>
<organism evidence="1 2">
    <name type="scientific">Acinetobacter rongchengensis</name>
    <dbReference type="NCBI Taxonomy" id="2419601"/>
    <lineage>
        <taxon>Bacteria</taxon>
        <taxon>Pseudomonadati</taxon>
        <taxon>Pseudomonadota</taxon>
        <taxon>Gammaproteobacteria</taxon>
        <taxon>Moraxellales</taxon>
        <taxon>Moraxellaceae</taxon>
        <taxon>Acinetobacter</taxon>
    </lineage>
</organism>
<comment type="caution">
    <text evidence="1">The sequence shown here is derived from an EMBL/GenBank/DDBJ whole genome shotgun (WGS) entry which is preliminary data.</text>
</comment>
<protein>
    <submittedName>
        <fullName evidence="1">Uncharacterized protein</fullName>
    </submittedName>
</protein>